<dbReference type="EMBL" id="WCRW01000006">
    <property type="protein sequence ID" value="KAB4456587.1"/>
    <property type="molecule type" value="Genomic_DNA"/>
</dbReference>
<accession>A0A7J5K0L9</accession>
<dbReference type="InterPro" id="IPR014756">
    <property type="entry name" value="Ig_E-set"/>
</dbReference>
<dbReference type="PANTHER" id="PTHR13833:SF71">
    <property type="entry name" value="NHL DOMAIN-CONTAINING PROTEIN"/>
    <property type="match status" value="1"/>
</dbReference>
<dbReference type="Pfam" id="PF01833">
    <property type="entry name" value="TIG"/>
    <property type="match status" value="1"/>
</dbReference>
<dbReference type="InterPro" id="IPR011042">
    <property type="entry name" value="6-blade_b-propeller_TolB-like"/>
</dbReference>
<dbReference type="Gene3D" id="2.60.40.10">
    <property type="entry name" value="Immunoglobulins"/>
    <property type="match status" value="1"/>
</dbReference>
<protein>
    <recommendedName>
        <fullName evidence="1">IPT/TIG domain-containing protein</fullName>
    </recommendedName>
</protein>
<dbReference type="AlphaFoldDB" id="A0A7J5K0L9"/>
<dbReference type="CDD" id="cd00603">
    <property type="entry name" value="IPT_PCSR"/>
    <property type="match status" value="1"/>
</dbReference>
<sequence length="459" mass="52110">MKTKDHGWYFLCGLLALVSFCFVSCKDDNEEGEPPFDPSRPVAISDFTPKEGGLGSRLVLYGDNFGNDVSRVKVTIGGQNAKVVGVKNQSLHCYVPSKAYEGDIEVTILDEYGEELAFVEAEEKFTYKKKMLVTTFLGETYENNTKYDIKDGPFNDCGGVENMLWMVFDPFDHDYLYVCGGNKSHRVLNFKDERLETITFPSPVENKTLNVLSFSTKGELIAVRDVANTTEDAVFFYSRESGFKTQVNSFIARGCRSASAHPRNGEIYTSRYDLGVIGRYDPETKVHDVSKVKLPYSKCQIFTNIHPTGKYMYITLSDKHYIMRSDYDEAEKTFTTPYLVCGKYDTKDWVDGMGNNARLNTPRQGCFVKNPDYAGQEDEYDYYFCEIDNHCIRKLTPQGRVSTYAGRPNGSGTAGFNNGDLRLEARFNKPICIVYDDVRECFFVGDSNNHRIRKIAMED</sequence>
<organism evidence="2 3">
    <name type="scientific">Bacteroides thetaiotaomicron</name>
    <dbReference type="NCBI Taxonomy" id="818"/>
    <lineage>
        <taxon>Bacteria</taxon>
        <taxon>Pseudomonadati</taxon>
        <taxon>Bacteroidota</taxon>
        <taxon>Bacteroidia</taxon>
        <taxon>Bacteroidales</taxon>
        <taxon>Bacteroidaceae</taxon>
        <taxon>Bacteroides</taxon>
    </lineage>
</organism>
<dbReference type="SUPFAM" id="SSF81296">
    <property type="entry name" value="E set domains"/>
    <property type="match status" value="1"/>
</dbReference>
<evidence type="ECO:0000313" key="3">
    <source>
        <dbReference type="Proteomes" id="UP000436825"/>
    </source>
</evidence>
<dbReference type="Proteomes" id="UP000436825">
    <property type="component" value="Unassembled WGS sequence"/>
</dbReference>
<dbReference type="SUPFAM" id="SSF101898">
    <property type="entry name" value="NHL repeat"/>
    <property type="match status" value="1"/>
</dbReference>
<comment type="caution">
    <text evidence="2">The sequence shown here is derived from an EMBL/GenBank/DDBJ whole genome shotgun (WGS) entry which is preliminary data.</text>
</comment>
<feature type="domain" description="IPT/TIG" evidence="1">
    <location>
        <begin position="44"/>
        <end position="109"/>
    </location>
</feature>
<evidence type="ECO:0000259" key="1">
    <source>
        <dbReference type="Pfam" id="PF01833"/>
    </source>
</evidence>
<reference evidence="2 3" key="1">
    <citation type="journal article" date="2019" name="Nat. Med.">
        <title>A library of human gut bacterial isolates paired with longitudinal multiomics data enables mechanistic microbiome research.</title>
        <authorList>
            <person name="Poyet M."/>
            <person name="Groussin M."/>
            <person name="Gibbons S.M."/>
            <person name="Avila-Pacheco J."/>
            <person name="Jiang X."/>
            <person name="Kearney S.M."/>
            <person name="Perrotta A.R."/>
            <person name="Berdy B."/>
            <person name="Zhao S."/>
            <person name="Lieberman T.D."/>
            <person name="Swanson P.K."/>
            <person name="Smith M."/>
            <person name="Roesemann S."/>
            <person name="Alexander J.E."/>
            <person name="Rich S.A."/>
            <person name="Livny J."/>
            <person name="Vlamakis H."/>
            <person name="Clish C."/>
            <person name="Bullock K."/>
            <person name="Deik A."/>
            <person name="Scott J."/>
            <person name="Pierce K.A."/>
            <person name="Xavier R.J."/>
            <person name="Alm E.J."/>
        </authorList>
    </citation>
    <scope>NUCLEOTIDE SEQUENCE [LARGE SCALE GENOMIC DNA]</scope>
    <source>
        <strain evidence="2 3">BIOML-A160</strain>
    </source>
</reference>
<gene>
    <name evidence="2" type="ORF">GAN75_11805</name>
</gene>
<dbReference type="InterPro" id="IPR002909">
    <property type="entry name" value="IPT_dom"/>
</dbReference>
<proteinExistence type="predicted"/>
<name>A0A7J5K0L9_BACT4</name>
<dbReference type="PANTHER" id="PTHR13833">
    <property type="match status" value="1"/>
</dbReference>
<dbReference type="InterPro" id="IPR013783">
    <property type="entry name" value="Ig-like_fold"/>
</dbReference>
<dbReference type="Gene3D" id="2.120.10.30">
    <property type="entry name" value="TolB, C-terminal domain"/>
    <property type="match status" value="1"/>
</dbReference>
<evidence type="ECO:0000313" key="2">
    <source>
        <dbReference type="EMBL" id="KAB4456587.1"/>
    </source>
</evidence>